<proteinExistence type="predicted"/>
<dbReference type="GO" id="GO:0008270">
    <property type="term" value="F:zinc ion binding"/>
    <property type="evidence" value="ECO:0007669"/>
    <property type="project" value="UniProtKB-KW"/>
</dbReference>
<keyword evidence="4 8" id="KW-0863">Zinc-finger</keyword>
<evidence type="ECO:0000256" key="2">
    <source>
        <dbReference type="ARBA" id="ARBA00022692"/>
    </source>
</evidence>
<dbReference type="Ensembl" id="ENSANIT00000004033.1">
    <property type="protein sequence ID" value="ENSANIP00000003908.1"/>
    <property type="gene ID" value="ENSANIG00000002626.1"/>
</dbReference>
<dbReference type="SUPFAM" id="SSF57850">
    <property type="entry name" value="RING/U-box"/>
    <property type="match status" value="1"/>
</dbReference>
<comment type="subcellular location">
    <subcellularLocation>
        <location evidence="1">Membrane</location>
        <topology evidence="1">Single-pass membrane protein</topology>
    </subcellularLocation>
</comment>
<dbReference type="SUPFAM" id="SSF52025">
    <property type="entry name" value="PA domain"/>
    <property type="match status" value="1"/>
</dbReference>
<sequence>PGKSWVALIPRGNCTYKDKIRHAAAQNASAVVIYNVGSSNANETITMPHAGLEDVVAIMIPEPKGKEIVSLLERNITVMMYITIGTRNLQKYVSRTSVVFVSISFIVLMIISLAWLVFYYIQRFRYANARDRNQRRLGDAAKKAISKLQVRTIRKGDKETEPDFDNCAVCIEGYKPNDVVRILPCRHLFHKSCVDPWLLDHRTCPMCKMNILKALGIPVSASQSSRSGEKGNSSYLSRSLALCPLFPSYSSCYVIDLLRGVPTEMSDSTSLLHSAFISKEECVYGDCLGVGICVTVVACFV</sequence>
<feature type="domain" description="RING-type" evidence="10">
    <location>
        <begin position="167"/>
        <end position="208"/>
    </location>
</feature>
<feature type="transmembrane region" description="Helical" evidence="9">
    <location>
        <begin position="98"/>
        <end position="121"/>
    </location>
</feature>
<dbReference type="InterPro" id="IPR046450">
    <property type="entry name" value="PA_dom_sf"/>
</dbReference>
<evidence type="ECO:0000256" key="9">
    <source>
        <dbReference type="SAM" id="Phobius"/>
    </source>
</evidence>
<dbReference type="InterPro" id="IPR003137">
    <property type="entry name" value="PA_domain"/>
</dbReference>
<dbReference type="Pfam" id="PF02225">
    <property type="entry name" value="PA"/>
    <property type="match status" value="1"/>
</dbReference>
<evidence type="ECO:0000256" key="6">
    <source>
        <dbReference type="ARBA" id="ARBA00022989"/>
    </source>
</evidence>
<keyword evidence="7 9" id="KW-0472">Membrane</keyword>
<dbReference type="PROSITE" id="PS50089">
    <property type="entry name" value="ZF_RING_2"/>
    <property type="match status" value="1"/>
</dbReference>
<keyword evidence="2 9" id="KW-0812">Transmembrane</keyword>
<evidence type="ECO:0000259" key="10">
    <source>
        <dbReference type="PROSITE" id="PS50089"/>
    </source>
</evidence>
<evidence type="ECO:0000313" key="12">
    <source>
        <dbReference type="Proteomes" id="UP000694541"/>
    </source>
</evidence>
<dbReference type="Gene3D" id="3.50.30.30">
    <property type="match status" value="1"/>
</dbReference>
<keyword evidence="12" id="KW-1185">Reference proteome</keyword>
<dbReference type="Pfam" id="PF13639">
    <property type="entry name" value="zf-RING_2"/>
    <property type="match status" value="1"/>
</dbReference>
<evidence type="ECO:0000256" key="1">
    <source>
        <dbReference type="ARBA" id="ARBA00004167"/>
    </source>
</evidence>
<name>A0A8B9M8S8_9AVES</name>
<reference evidence="11" key="2">
    <citation type="submission" date="2025-09" db="UniProtKB">
        <authorList>
            <consortium name="Ensembl"/>
        </authorList>
    </citation>
    <scope>IDENTIFICATION</scope>
</reference>
<evidence type="ECO:0000256" key="8">
    <source>
        <dbReference type="PROSITE-ProRule" id="PRU00175"/>
    </source>
</evidence>
<dbReference type="AlphaFoldDB" id="A0A8B9M8S8"/>
<dbReference type="Gene3D" id="3.30.40.10">
    <property type="entry name" value="Zinc/RING finger domain, C3HC4 (zinc finger)"/>
    <property type="match status" value="1"/>
</dbReference>
<organism evidence="11 12">
    <name type="scientific">Accipiter nisus</name>
    <name type="common">Eurasian sparrowhawk</name>
    <dbReference type="NCBI Taxonomy" id="211598"/>
    <lineage>
        <taxon>Eukaryota</taxon>
        <taxon>Metazoa</taxon>
        <taxon>Chordata</taxon>
        <taxon>Craniata</taxon>
        <taxon>Vertebrata</taxon>
        <taxon>Euteleostomi</taxon>
        <taxon>Archelosauria</taxon>
        <taxon>Archosauria</taxon>
        <taxon>Dinosauria</taxon>
        <taxon>Saurischia</taxon>
        <taxon>Theropoda</taxon>
        <taxon>Coelurosauria</taxon>
        <taxon>Aves</taxon>
        <taxon>Neognathae</taxon>
        <taxon>Neoaves</taxon>
        <taxon>Telluraves</taxon>
        <taxon>Accipitrimorphae</taxon>
        <taxon>Accipitriformes</taxon>
        <taxon>Accipitridae</taxon>
        <taxon>Accipitrinae</taxon>
        <taxon>Accipiter</taxon>
    </lineage>
</organism>
<keyword evidence="6 9" id="KW-1133">Transmembrane helix</keyword>
<accession>A0A8B9M8S8</accession>
<evidence type="ECO:0000313" key="11">
    <source>
        <dbReference type="Ensembl" id="ENSANIP00000003908.1"/>
    </source>
</evidence>
<dbReference type="InterPro" id="IPR001841">
    <property type="entry name" value="Znf_RING"/>
</dbReference>
<dbReference type="SMART" id="SM00184">
    <property type="entry name" value="RING"/>
    <property type="match status" value="1"/>
</dbReference>
<dbReference type="Proteomes" id="UP000694541">
    <property type="component" value="Unplaced"/>
</dbReference>
<evidence type="ECO:0000256" key="3">
    <source>
        <dbReference type="ARBA" id="ARBA00022723"/>
    </source>
</evidence>
<keyword evidence="5" id="KW-0862">Zinc</keyword>
<dbReference type="GO" id="GO:0016020">
    <property type="term" value="C:membrane"/>
    <property type="evidence" value="ECO:0007669"/>
    <property type="project" value="UniProtKB-SubCell"/>
</dbReference>
<keyword evidence="3" id="KW-0479">Metal-binding</keyword>
<dbReference type="CDD" id="cd02122">
    <property type="entry name" value="PA_GRAIL_like"/>
    <property type="match status" value="1"/>
</dbReference>
<dbReference type="FunFam" id="3.30.40.10:FF:000009">
    <property type="entry name" value="E3 ubiquitin-protein ligase RNF130"/>
    <property type="match status" value="1"/>
</dbReference>
<reference evidence="11" key="1">
    <citation type="submission" date="2025-08" db="UniProtKB">
        <authorList>
            <consortium name="Ensembl"/>
        </authorList>
    </citation>
    <scope>IDENTIFICATION</scope>
</reference>
<evidence type="ECO:0000256" key="7">
    <source>
        <dbReference type="ARBA" id="ARBA00023136"/>
    </source>
</evidence>
<dbReference type="InterPro" id="IPR013083">
    <property type="entry name" value="Znf_RING/FYVE/PHD"/>
</dbReference>
<dbReference type="PANTHER" id="PTHR46539">
    <property type="entry name" value="E3 UBIQUITIN-PROTEIN LIGASE ATL42"/>
    <property type="match status" value="1"/>
</dbReference>
<evidence type="ECO:0000256" key="4">
    <source>
        <dbReference type="ARBA" id="ARBA00022771"/>
    </source>
</evidence>
<dbReference type="PANTHER" id="PTHR46539:SF27">
    <property type="entry name" value="RING FINGER PROTEIN 128"/>
    <property type="match status" value="1"/>
</dbReference>
<evidence type="ECO:0000256" key="5">
    <source>
        <dbReference type="ARBA" id="ARBA00022833"/>
    </source>
</evidence>
<protein>
    <submittedName>
        <fullName evidence="11">Ring finger protein 150</fullName>
    </submittedName>
</protein>